<reference evidence="4" key="1">
    <citation type="journal article" date="2014" name="Int. J. Syst. Evol. Microbiol.">
        <title>Complete genome sequence of Corynebacterium casei LMG S-19264T (=DSM 44701T), isolated from a smear-ripened cheese.</title>
        <authorList>
            <consortium name="US DOE Joint Genome Institute (JGI-PGF)"/>
            <person name="Walter F."/>
            <person name="Albersmeier A."/>
            <person name="Kalinowski J."/>
            <person name="Ruckert C."/>
        </authorList>
    </citation>
    <scope>NUCLEOTIDE SEQUENCE</scope>
    <source>
        <strain evidence="4">KCTC 12988</strain>
    </source>
</reference>
<dbReference type="GO" id="GO:0051082">
    <property type="term" value="F:unfolded protein binding"/>
    <property type="evidence" value="ECO:0007669"/>
    <property type="project" value="InterPro"/>
</dbReference>
<dbReference type="Gene3D" id="3.30.910.20">
    <property type="entry name" value="Skp domain"/>
    <property type="match status" value="1"/>
</dbReference>
<evidence type="ECO:0000256" key="3">
    <source>
        <dbReference type="SAM" id="MobiDB-lite"/>
    </source>
</evidence>
<dbReference type="PANTHER" id="PTHR35089:SF1">
    <property type="entry name" value="CHAPERONE PROTEIN SKP"/>
    <property type="match status" value="1"/>
</dbReference>
<dbReference type="Proteomes" id="UP000644507">
    <property type="component" value="Unassembled WGS sequence"/>
</dbReference>
<feature type="region of interest" description="Disordered" evidence="3">
    <location>
        <begin position="193"/>
        <end position="213"/>
    </location>
</feature>
<name>A0A918WQD0_9BACT</name>
<evidence type="ECO:0008006" key="6">
    <source>
        <dbReference type="Google" id="ProtNLM"/>
    </source>
</evidence>
<dbReference type="PANTHER" id="PTHR35089">
    <property type="entry name" value="CHAPERONE PROTEIN SKP"/>
    <property type="match status" value="1"/>
</dbReference>
<dbReference type="InterPro" id="IPR005632">
    <property type="entry name" value="Chaperone_Skp"/>
</dbReference>
<dbReference type="InterPro" id="IPR024930">
    <property type="entry name" value="Skp_dom_sf"/>
</dbReference>
<gene>
    <name evidence="4" type="ORF">GCM10007100_39470</name>
</gene>
<dbReference type="SUPFAM" id="SSF111384">
    <property type="entry name" value="OmpH-like"/>
    <property type="match status" value="1"/>
</dbReference>
<keyword evidence="2" id="KW-0732">Signal</keyword>
<accession>A0A918WQD0</accession>
<dbReference type="GO" id="GO:0005829">
    <property type="term" value="C:cytosol"/>
    <property type="evidence" value="ECO:0007669"/>
    <property type="project" value="TreeGrafter"/>
</dbReference>
<dbReference type="EMBL" id="BMXI01000024">
    <property type="protein sequence ID" value="GHC67497.1"/>
    <property type="molecule type" value="Genomic_DNA"/>
</dbReference>
<evidence type="ECO:0000313" key="5">
    <source>
        <dbReference type="Proteomes" id="UP000644507"/>
    </source>
</evidence>
<dbReference type="AlphaFoldDB" id="A0A918WQD0"/>
<comment type="caution">
    <text evidence="4">The sequence shown here is derived from an EMBL/GenBank/DDBJ whole genome shotgun (WGS) entry which is preliminary data.</text>
</comment>
<protein>
    <recommendedName>
        <fullName evidence="6">Outer membrane chaperone Skp</fullName>
    </recommendedName>
</protein>
<reference evidence="4" key="2">
    <citation type="submission" date="2020-09" db="EMBL/GenBank/DDBJ databases">
        <authorList>
            <person name="Sun Q."/>
            <person name="Kim S."/>
        </authorList>
    </citation>
    <scope>NUCLEOTIDE SEQUENCE</scope>
    <source>
        <strain evidence="4">KCTC 12988</strain>
    </source>
</reference>
<evidence type="ECO:0000256" key="2">
    <source>
        <dbReference type="ARBA" id="ARBA00022729"/>
    </source>
</evidence>
<dbReference type="GO" id="GO:0050821">
    <property type="term" value="P:protein stabilization"/>
    <property type="evidence" value="ECO:0007669"/>
    <property type="project" value="TreeGrafter"/>
</dbReference>
<keyword evidence="5" id="KW-1185">Reference proteome</keyword>
<evidence type="ECO:0000256" key="1">
    <source>
        <dbReference type="ARBA" id="ARBA00009091"/>
    </source>
</evidence>
<dbReference type="SMART" id="SM00935">
    <property type="entry name" value="OmpH"/>
    <property type="match status" value="1"/>
</dbReference>
<proteinExistence type="inferred from homology"/>
<evidence type="ECO:0000313" key="4">
    <source>
        <dbReference type="EMBL" id="GHC67497.1"/>
    </source>
</evidence>
<sequence length="213" mass="23598">MLDTGQRPPQPSTLVKALAILLLFLGTLAATAKPKIAYVNMDVILTNYYRKAMVEKDVQDRIEALKSSPRVLAVQEMDAKLKELADTVRDKTQKEATRETAAEEFNSISIEYPALMEEMEQFLTEEKRKATTELVETIEDIQAEVRAEISAIGKSEGYDLILERGGKTSSQVSPIIYLRDGTDLTEIVLSKLNANAPAEKKEEESGEATATSE</sequence>
<organism evidence="4 5">
    <name type="scientific">Roseibacillus persicicus</name>
    <dbReference type="NCBI Taxonomy" id="454148"/>
    <lineage>
        <taxon>Bacteria</taxon>
        <taxon>Pseudomonadati</taxon>
        <taxon>Verrucomicrobiota</taxon>
        <taxon>Verrucomicrobiia</taxon>
        <taxon>Verrucomicrobiales</taxon>
        <taxon>Verrucomicrobiaceae</taxon>
        <taxon>Roseibacillus</taxon>
    </lineage>
</organism>
<comment type="similarity">
    <text evidence="1">Belongs to the Skp family.</text>
</comment>
<dbReference type="Pfam" id="PF03938">
    <property type="entry name" value="OmpH"/>
    <property type="match status" value="1"/>
</dbReference>